<proteinExistence type="predicted"/>
<evidence type="ECO:0000313" key="2">
    <source>
        <dbReference type="EMBL" id="KAE9383554.1"/>
    </source>
</evidence>
<dbReference type="Proteomes" id="UP000799118">
    <property type="component" value="Unassembled WGS sequence"/>
</dbReference>
<sequence>MPLPPSPPSSESGIASCGYSPRSDIDFSAFEPCTRPPSPYLHPNTAQGPIATKSSGERAPIAVTKQFSHPVIAVLDDSQSPKPCRISKLASSLTRDSIPALRQSSATTPSLLLSHIEPPTDPKTLAPLSAPTTHEEVPNLTTDSDTNGSTITTTSTSTTTAVAGNSGPGDTEARARTLVTHQLMSLLCAKLGDALAENNYMDISAIASRGVEALGLLL</sequence>
<protein>
    <submittedName>
        <fullName evidence="2">Uncharacterized protein</fullName>
    </submittedName>
</protein>
<evidence type="ECO:0000313" key="3">
    <source>
        <dbReference type="Proteomes" id="UP000799118"/>
    </source>
</evidence>
<feature type="region of interest" description="Disordered" evidence="1">
    <location>
        <begin position="1"/>
        <end position="20"/>
    </location>
</feature>
<feature type="region of interest" description="Disordered" evidence="1">
    <location>
        <begin position="32"/>
        <end position="56"/>
    </location>
</feature>
<keyword evidence="3" id="KW-1185">Reference proteome</keyword>
<feature type="region of interest" description="Disordered" evidence="1">
    <location>
        <begin position="133"/>
        <end position="171"/>
    </location>
</feature>
<dbReference type="AlphaFoldDB" id="A0A6A4GDH0"/>
<reference evidence="2" key="1">
    <citation type="journal article" date="2019" name="Environ. Microbiol.">
        <title>Fungal ecological strategies reflected in gene transcription - a case study of two litter decomposers.</title>
        <authorList>
            <person name="Barbi F."/>
            <person name="Kohler A."/>
            <person name="Barry K."/>
            <person name="Baskaran P."/>
            <person name="Daum C."/>
            <person name="Fauchery L."/>
            <person name="Ihrmark K."/>
            <person name="Kuo A."/>
            <person name="LaButti K."/>
            <person name="Lipzen A."/>
            <person name="Morin E."/>
            <person name="Grigoriev I.V."/>
            <person name="Henrissat B."/>
            <person name="Lindahl B."/>
            <person name="Martin F."/>
        </authorList>
    </citation>
    <scope>NUCLEOTIDE SEQUENCE</scope>
    <source>
        <strain evidence="2">JB14</strain>
    </source>
</reference>
<evidence type="ECO:0000256" key="1">
    <source>
        <dbReference type="SAM" id="MobiDB-lite"/>
    </source>
</evidence>
<gene>
    <name evidence="2" type="ORF">BT96DRAFT_1009035</name>
</gene>
<accession>A0A6A4GDH0</accession>
<feature type="compositionally biased region" description="Low complexity" evidence="1">
    <location>
        <begin position="141"/>
        <end position="160"/>
    </location>
</feature>
<name>A0A6A4GDH0_9AGAR</name>
<organism evidence="2 3">
    <name type="scientific">Gymnopus androsaceus JB14</name>
    <dbReference type="NCBI Taxonomy" id="1447944"/>
    <lineage>
        <taxon>Eukaryota</taxon>
        <taxon>Fungi</taxon>
        <taxon>Dikarya</taxon>
        <taxon>Basidiomycota</taxon>
        <taxon>Agaricomycotina</taxon>
        <taxon>Agaricomycetes</taxon>
        <taxon>Agaricomycetidae</taxon>
        <taxon>Agaricales</taxon>
        <taxon>Marasmiineae</taxon>
        <taxon>Omphalotaceae</taxon>
        <taxon>Gymnopus</taxon>
    </lineage>
</organism>
<dbReference type="EMBL" id="ML770413">
    <property type="protein sequence ID" value="KAE9383554.1"/>
    <property type="molecule type" value="Genomic_DNA"/>
</dbReference>